<feature type="compositionally biased region" description="Pro residues" evidence="1">
    <location>
        <begin position="49"/>
        <end position="65"/>
    </location>
</feature>
<dbReference type="Proteomes" id="UP001485043">
    <property type="component" value="Unassembled WGS sequence"/>
</dbReference>
<feature type="compositionally biased region" description="Low complexity" evidence="1">
    <location>
        <begin position="728"/>
        <end position="752"/>
    </location>
</feature>
<feature type="region of interest" description="Disordered" evidence="1">
    <location>
        <begin position="1368"/>
        <end position="1413"/>
    </location>
</feature>
<feature type="compositionally biased region" description="Polar residues" evidence="1">
    <location>
        <begin position="310"/>
        <end position="320"/>
    </location>
</feature>
<feature type="compositionally biased region" description="Polar residues" evidence="1">
    <location>
        <begin position="143"/>
        <end position="152"/>
    </location>
</feature>
<dbReference type="Gene3D" id="1.20.58.1880">
    <property type="match status" value="2"/>
</dbReference>
<dbReference type="Gene3D" id="1.10.10.60">
    <property type="entry name" value="Homeodomain-like"/>
    <property type="match status" value="1"/>
</dbReference>
<evidence type="ECO:0008006" key="7">
    <source>
        <dbReference type="Google" id="ProtNLM"/>
    </source>
</evidence>
<feature type="compositionally biased region" description="Pro residues" evidence="1">
    <location>
        <begin position="1216"/>
        <end position="1237"/>
    </location>
</feature>
<dbReference type="Pfam" id="PF00249">
    <property type="entry name" value="Myb_DNA-binding"/>
    <property type="match status" value="2"/>
</dbReference>
<feature type="region of interest" description="Disordered" evidence="1">
    <location>
        <begin position="1734"/>
        <end position="1807"/>
    </location>
</feature>
<evidence type="ECO:0000259" key="2">
    <source>
        <dbReference type="PROSITE" id="PS50090"/>
    </source>
</evidence>
<accession>A0AAW1S1Q9</accession>
<feature type="domain" description="SANT" evidence="3">
    <location>
        <begin position="804"/>
        <end position="855"/>
    </location>
</feature>
<comment type="caution">
    <text evidence="5">The sequence shown here is derived from an EMBL/GenBank/DDBJ whole genome shotgun (WGS) entry which is preliminary data.</text>
</comment>
<feature type="compositionally biased region" description="Low complexity" evidence="1">
    <location>
        <begin position="1205"/>
        <end position="1215"/>
    </location>
</feature>
<feature type="compositionally biased region" description="Low complexity" evidence="1">
    <location>
        <begin position="198"/>
        <end position="219"/>
    </location>
</feature>
<dbReference type="InterPro" id="IPR017930">
    <property type="entry name" value="Myb_dom"/>
</dbReference>
<feature type="compositionally biased region" description="Polar residues" evidence="1">
    <location>
        <begin position="1006"/>
        <end position="1017"/>
    </location>
</feature>
<dbReference type="CDD" id="cd00167">
    <property type="entry name" value="SANT"/>
    <property type="match status" value="2"/>
</dbReference>
<evidence type="ECO:0000259" key="3">
    <source>
        <dbReference type="PROSITE" id="PS51293"/>
    </source>
</evidence>
<evidence type="ECO:0000313" key="5">
    <source>
        <dbReference type="EMBL" id="KAK9839556.1"/>
    </source>
</evidence>
<feature type="compositionally biased region" description="Basic and acidic residues" evidence="1">
    <location>
        <begin position="1"/>
        <end position="15"/>
    </location>
</feature>
<dbReference type="EMBL" id="JALJOV010001854">
    <property type="protein sequence ID" value="KAK9839556.1"/>
    <property type="molecule type" value="Genomic_DNA"/>
</dbReference>
<feature type="compositionally biased region" description="Low complexity" evidence="1">
    <location>
        <begin position="548"/>
        <end position="562"/>
    </location>
</feature>
<keyword evidence="6" id="KW-1185">Reference proteome</keyword>
<feature type="region of interest" description="Disordered" evidence="1">
    <location>
        <begin position="532"/>
        <end position="564"/>
    </location>
</feature>
<protein>
    <recommendedName>
        <fullName evidence="7">Nuclear receptor corepressor 1</fullName>
    </recommendedName>
</protein>
<organism evidence="5 6">
    <name type="scientific">Apatococcus fuscideae</name>
    <dbReference type="NCBI Taxonomy" id="2026836"/>
    <lineage>
        <taxon>Eukaryota</taxon>
        <taxon>Viridiplantae</taxon>
        <taxon>Chlorophyta</taxon>
        <taxon>core chlorophytes</taxon>
        <taxon>Trebouxiophyceae</taxon>
        <taxon>Chlorellales</taxon>
        <taxon>Chlorellaceae</taxon>
        <taxon>Apatococcus</taxon>
    </lineage>
</organism>
<feature type="region of interest" description="Disordered" evidence="1">
    <location>
        <begin position="1425"/>
        <end position="1538"/>
    </location>
</feature>
<feature type="region of interest" description="Disordered" evidence="1">
    <location>
        <begin position="872"/>
        <end position="1017"/>
    </location>
</feature>
<feature type="region of interest" description="Disordered" evidence="1">
    <location>
        <begin position="1134"/>
        <end position="1318"/>
    </location>
</feature>
<feature type="compositionally biased region" description="Basic and acidic residues" evidence="1">
    <location>
        <begin position="1464"/>
        <end position="1475"/>
    </location>
</feature>
<evidence type="ECO:0000256" key="1">
    <source>
        <dbReference type="SAM" id="MobiDB-lite"/>
    </source>
</evidence>
<dbReference type="SUPFAM" id="SSF46689">
    <property type="entry name" value="Homeodomain-like"/>
    <property type="match status" value="3"/>
</dbReference>
<reference evidence="5 6" key="1">
    <citation type="journal article" date="2024" name="Nat. Commun.">
        <title>Phylogenomics reveals the evolutionary origins of lichenization in chlorophyte algae.</title>
        <authorList>
            <person name="Puginier C."/>
            <person name="Libourel C."/>
            <person name="Otte J."/>
            <person name="Skaloud P."/>
            <person name="Haon M."/>
            <person name="Grisel S."/>
            <person name="Petersen M."/>
            <person name="Berrin J.G."/>
            <person name="Delaux P.M."/>
            <person name="Dal Grande F."/>
            <person name="Keller J."/>
        </authorList>
    </citation>
    <scope>NUCLEOTIDE SEQUENCE [LARGE SCALE GENOMIC DNA]</scope>
    <source>
        <strain evidence="5 6">SAG 2523</strain>
    </source>
</reference>
<feature type="region of interest" description="Disordered" evidence="1">
    <location>
        <begin position="283"/>
        <end position="413"/>
    </location>
</feature>
<feature type="domain" description="SANT" evidence="3">
    <location>
        <begin position="622"/>
        <end position="677"/>
    </location>
</feature>
<evidence type="ECO:0000313" key="6">
    <source>
        <dbReference type="Proteomes" id="UP001485043"/>
    </source>
</evidence>
<dbReference type="PROSITE" id="PS51293">
    <property type="entry name" value="SANT"/>
    <property type="match status" value="2"/>
</dbReference>
<dbReference type="PANTHER" id="PTHR47340">
    <property type="entry name" value="DUPLICATED HOMEODOMAIN-LIKE SUPERFAMILY PROTEIN"/>
    <property type="match status" value="1"/>
</dbReference>
<dbReference type="PROSITE" id="PS51294">
    <property type="entry name" value="HTH_MYB"/>
    <property type="match status" value="1"/>
</dbReference>
<feature type="compositionally biased region" description="Low complexity" evidence="1">
    <location>
        <begin position="375"/>
        <end position="398"/>
    </location>
</feature>
<feature type="compositionally biased region" description="Polar residues" evidence="1">
    <location>
        <begin position="1382"/>
        <end position="1392"/>
    </location>
</feature>
<feature type="region of interest" description="Disordered" evidence="1">
    <location>
        <begin position="1"/>
        <end position="256"/>
    </location>
</feature>
<feature type="compositionally biased region" description="Low complexity" evidence="1">
    <location>
        <begin position="294"/>
        <end position="305"/>
    </location>
</feature>
<feature type="region of interest" description="Disordered" evidence="1">
    <location>
        <begin position="1053"/>
        <end position="1087"/>
    </location>
</feature>
<dbReference type="InterPro" id="IPR001005">
    <property type="entry name" value="SANT/Myb"/>
</dbReference>
<feature type="compositionally biased region" description="Polar residues" evidence="1">
    <location>
        <begin position="332"/>
        <end position="341"/>
    </location>
</feature>
<feature type="region of interest" description="Disordered" evidence="1">
    <location>
        <begin position="1842"/>
        <end position="1878"/>
    </location>
</feature>
<name>A0AAW1S1Q9_9CHLO</name>
<dbReference type="SMART" id="SM00717">
    <property type="entry name" value="SANT"/>
    <property type="match status" value="3"/>
</dbReference>
<feature type="compositionally biased region" description="Low complexity" evidence="1">
    <location>
        <begin position="891"/>
        <end position="909"/>
    </location>
</feature>
<feature type="region of interest" description="Disordered" evidence="1">
    <location>
        <begin position="728"/>
        <end position="808"/>
    </location>
</feature>
<dbReference type="PROSITE" id="PS50090">
    <property type="entry name" value="MYB_LIKE"/>
    <property type="match status" value="1"/>
</dbReference>
<dbReference type="PANTHER" id="PTHR47340:SF1">
    <property type="entry name" value="DUPLICATED HOMEODOMAIN-LIKE SUPERFAMILY PROTEIN"/>
    <property type="match status" value="1"/>
</dbReference>
<proteinExistence type="predicted"/>
<gene>
    <name evidence="5" type="ORF">WJX84_000819</name>
</gene>
<feature type="domain" description="HTH myb-type" evidence="4">
    <location>
        <begin position="805"/>
        <end position="855"/>
    </location>
</feature>
<dbReference type="InterPro" id="IPR017884">
    <property type="entry name" value="SANT_dom"/>
</dbReference>
<evidence type="ECO:0000259" key="4">
    <source>
        <dbReference type="PROSITE" id="PS51294"/>
    </source>
</evidence>
<feature type="domain" description="Myb-like" evidence="2">
    <location>
        <begin position="1307"/>
        <end position="1357"/>
    </location>
</feature>
<sequence length="1878" mass="203151">MCRDASREAFLRPREAASPGRRSNSLRAISPRRSSFPPRGSEGWDPREGPPLPARALPMPPPLPGGNPSTPRGTPLEGGRHNPRSAPPGSRAGPDRPFRSPDAPRSSGSRDRTASDFRRRRASRSLSQSASPVKRRPDVSSPIPVSTLSTAQKALPDTRSSGRDPSSAQASSRHEVTKLPAGSLPGPPPLKRAPTARPGSQRSSSIPPISPIGSAGLPGASADGVPKRKRLGWGQGLKRHESHPVSSQGSGLRHLMAGVEQRLAELSQTHAADEVQLREVQQQLESLRSDAEQLEGAADEAAAAAVPDPTSLSDAGSSSLDEPEASTGRAIASQSMRSPLNSKGLRAHPHSAIANGDGAEEEISPTAPDTVMDDPQPVSPAAGQAAAPGSPAALAPGVERQAGPLSSSTQSDSSLRHALARAMPLVPDTRAERLPLMARNLQRAAALEQEQLKLLPADLVAELSMGPGRALRPLATSPEELPHYQTCIDDHRRNRPRLFQKLADKRKALLLFQTFTALEYREKFEDYRDHLRDSGKSDSMKLGPEPAKSLGRSTSRSKSGSGAVRSDYEEQLIMSQLQAAERMRSQLMIQEYILDPEERERNRFISNNGRVDDPVRQLELEGLSRQWNDTERKHFHEQFMLFPKDFFKISHALKELGVERTTGECVAFYYRTQKLDEFANVRRKQQLKKRRAQSDLNRSVTYMGMSSARRGDVLVTSAVRATARLPAPAEAAPRAAGRGLGRGAKAPAAVRPPRLPRAPRVMGDDAASSMPSSPHGFHDPSGPSGLPPVAGSLPIGADRTHTDDRSGGWSLEEEQKFMEALRSCGKDMRGIAREMGTRSSGAVKSFFNKHRKRLQLDKILEARASDLAEGRVGRTSSGMYDLPTPPASAGPSRQASFSQAPPASSSRPSPIDPPQLHGRSFVPGDSYVDEAAEPGSGQGDGAAQGRSQATGTHLHQGHRDAGLHPAPQQPHQRSRPPLARPYPHHGGMLPTDLDRLYAQPPHLPLSSRSHQQESSGQDAALMVELLNQDTAPDASAGLQQMMAQYMLGHHLSRQYEEQQQQQGAMPRNQQQPGQQLPQFPPGQCDPTGLLERLEMERFGAAALQGNSSGVDQGNEAQALLQALGARAASEGLGSYGRPAPSLPRGSSSRAAFDRGTAPGHALLPPPHIGHLPAQQPLRSSLHPSVSFREEQGLRRNSPVLPHPLHPGLLPRSGPHQPHPAFPTLPPYPPPSYPPPIDPQHAHLPSDFPTLDHFRNLQHGSGPHSPPLPPPQGLLGPQSRASSAPRSGELDGHAEKREEKERGEKGEAARKSASSWQEDEKAAFMETYKEFGRDWVRLSEAIPDKTVIQIKNYYQNYKTKLGLDRIELPPTAIHPSSRRRRSNNQAVSDTPRASSDLAKQSAARPKSPPDPQQLHTFMSDVMAHLRQSSSTAGTQGDGSGGTESEQQQPAEARSEPSAPWASADPRSKEPAVEERQAVLPDAQEPPDSKLDSRDLQEVDEAPRPDPLKQPASRDGTPPQDGRSAAPKGDGPHLPAFLQPGHSLTAHLPAAPTLQASEDRFPHNPDLDPFLSSLQQSQQLMLSNVAEHRQPTNWDPPGQPASGLQQQALLDAALHREPGVGGPQMPFSEEEIRLHALQDHLATSGSFLFPGSLLPPFKTPRDQNRHPPVIETQAARAFDAALQGGRFHEEQQGSDHLPPPRHLFGSFLGQEHSEAARGRWAPQGPELESLRRAAEWMGGAAQQPSSQRAMHEGEADARGMQPGRAAASDISGDQPPAWIASKSRPTAEESWGATAPVAARDSSRGQRVRTPAMEDMDQRMSGSLPQGILPRPPLGSLRSRLLREINSPPQGPMIRTDPPDYPHPPACNRTIPAPRRMVRL</sequence>
<feature type="compositionally biased region" description="Basic and acidic residues" evidence="1">
    <location>
        <begin position="1287"/>
        <end position="1309"/>
    </location>
</feature>
<feature type="compositionally biased region" description="Basic and acidic residues" evidence="1">
    <location>
        <begin position="108"/>
        <end position="117"/>
    </location>
</feature>
<feature type="compositionally biased region" description="Basic and acidic residues" evidence="1">
    <location>
        <begin position="1485"/>
        <end position="1505"/>
    </location>
</feature>
<dbReference type="InterPro" id="IPR009057">
    <property type="entry name" value="Homeodomain-like_sf"/>
</dbReference>